<dbReference type="EMBL" id="CAADFE010000035">
    <property type="protein sequence ID" value="VFJ72533.1"/>
    <property type="molecule type" value="Genomic_DNA"/>
</dbReference>
<evidence type="ECO:0000313" key="1">
    <source>
        <dbReference type="EMBL" id="VFJ72533.1"/>
    </source>
</evidence>
<reference evidence="1" key="1">
    <citation type="submission" date="2019-02" db="EMBL/GenBank/DDBJ databases">
        <authorList>
            <person name="Gruber-Vodicka R. H."/>
            <person name="Seah K. B. B."/>
        </authorList>
    </citation>
    <scope>NUCLEOTIDE SEQUENCE</scope>
    <source>
        <strain evidence="1">BECK_BZ131</strain>
    </source>
</reference>
<protein>
    <submittedName>
        <fullName evidence="1">Uncharacterized protein</fullName>
    </submittedName>
</protein>
<proteinExistence type="predicted"/>
<organism evidence="1">
    <name type="scientific">Candidatus Kentrum sp. FW</name>
    <dbReference type="NCBI Taxonomy" id="2126338"/>
    <lineage>
        <taxon>Bacteria</taxon>
        <taxon>Pseudomonadati</taxon>
        <taxon>Pseudomonadota</taxon>
        <taxon>Gammaproteobacteria</taxon>
        <taxon>Candidatus Kentrum</taxon>
    </lineage>
</organism>
<accession>A0A450TUJ6</accession>
<sequence>MAGKTEIAVFVARIFIIDPLEIGNLFLARPRLRPLMHDPVLVKHR</sequence>
<dbReference type="AlphaFoldDB" id="A0A450TUJ6"/>
<name>A0A450TUJ6_9GAMM</name>
<gene>
    <name evidence="1" type="ORF">BECKFW1821C_GA0114237_10352</name>
</gene>